<dbReference type="InterPro" id="IPR001509">
    <property type="entry name" value="Epimerase_deHydtase"/>
</dbReference>
<dbReference type="Pfam" id="PF01370">
    <property type="entry name" value="Epimerase"/>
    <property type="match status" value="1"/>
</dbReference>
<dbReference type="PANTHER" id="PTHR43000">
    <property type="entry name" value="DTDP-D-GLUCOSE 4,6-DEHYDRATASE-RELATED"/>
    <property type="match status" value="1"/>
</dbReference>
<name>A0A6J6JY16_9ZZZZ</name>
<accession>A0A6J6JY16</accession>
<organism evidence="3">
    <name type="scientific">freshwater metagenome</name>
    <dbReference type="NCBI Taxonomy" id="449393"/>
    <lineage>
        <taxon>unclassified sequences</taxon>
        <taxon>metagenomes</taxon>
        <taxon>ecological metagenomes</taxon>
    </lineage>
</organism>
<proteinExistence type="inferred from homology"/>
<feature type="domain" description="NAD-dependent epimerase/dehydratase" evidence="2">
    <location>
        <begin position="4"/>
        <end position="223"/>
    </location>
</feature>
<reference evidence="3" key="1">
    <citation type="submission" date="2020-05" db="EMBL/GenBank/DDBJ databases">
        <authorList>
            <person name="Chiriac C."/>
            <person name="Salcher M."/>
            <person name="Ghai R."/>
            <person name="Kavagutti S V."/>
        </authorList>
    </citation>
    <scope>NUCLEOTIDE SEQUENCE</scope>
</reference>
<dbReference type="EMBL" id="CAEZWE010000003">
    <property type="protein sequence ID" value="CAB4641922.1"/>
    <property type="molecule type" value="Genomic_DNA"/>
</dbReference>
<protein>
    <submittedName>
        <fullName evidence="3">Unannotated protein</fullName>
    </submittedName>
</protein>
<evidence type="ECO:0000259" key="2">
    <source>
        <dbReference type="Pfam" id="PF01370"/>
    </source>
</evidence>
<evidence type="ECO:0000256" key="1">
    <source>
        <dbReference type="ARBA" id="ARBA00007637"/>
    </source>
</evidence>
<gene>
    <name evidence="3" type="ORF">UFOPK2169_00160</name>
</gene>
<dbReference type="InterPro" id="IPR036291">
    <property type="entry name" value="NAD(P)-bd_dom_sf"/>
</dbReference>
<dbReference type="AlphaFoldDB" id="A0A6J6JY16"/>
<sequence length="309" mass="33323">MRLLITGGAGSLGSNIIENIGDEYEAIVVLDNFATGKRESLPPRNNVEIVEGSVVDADLVNKVFSSLQPTHVIHSAASYKDPNNWVEDSQTNVIGSINVVRAAEAHAVTRLVNFQTALCYGRPTQVPIPVTHALQPFTSYGISKTAGEAFVLNSQVPSVSLRLANVTGPRLAIGPIPAFYKRLKAGEGCSVSTTVRDFIDMTDFISMLKLALKSDAPIGIFNVSTGEGHTISEIFRLVADHLGMPDAQPVAINPPGADDVAEVVLDPTATTQVFGWSAMVSFEETINKMLHWYDAYGITDVFSHLQEKK</sequence>
<evidence type="ECO:0000313" key="3">
    <source>
        <dbReference type="EMBL" id="CAB4641922.1"/>
    </source>
</evidence>
<dbReference type="Gene3D" id="3.40.50.720">
    <property type="entry name" value="NAD(P)-binding Rossmann-like Domain"/>
    <property type="match status" value="1"/>
</dbReference>
<dbReference type="SUPFAM" id="SSF51735">
    <property type="entry name" value="NAD(P)-binding Rossmann-fold domains"/>
    <property type="match status" value="1"/>
</dbReference>
<comment type="similarity">
    <text evidence="1">Belongs to the NAD(P)-dependent epimerase/dehydratase family.</text>
</comment>